<dbReference type="GO" id="GO:0000028">
    <property type="term" value="P:ribosomal small subunit assembly"/>
    <property type="evidence" value="ECO:0007669"/>
    <property type="project" value="TreeGrafter"/>
</dbReference>
<comment type="function">
    <text evidence="3">Required for maturation of 30S ribosomal subunits.</text>
</comment>
<comment type="subcellular location">
    <subcellularLocation>
        <location evidence="3">Cytoplasm</location>
    </subcellularLocation>
</comment>
<dbReference type="PATRIC" id="fig|1286106.3.peg.1378"/>
<reference evidence="6 7" key="1">
    <citation type="journal article" date="2013" name="Genome Announc.">
        <title>Draft Genome Sequence of Methylophaga lonarensis MPLT, a Haloalkaliphilic (Non-Methane-Utilizing) Methylotroph.</title>
        <authorList>
            <person name="Shetty S.A."/>
            <person name="Marathe N.P."/>
            <person name="Munot H."/>
            <person name="Antony C.P."/>
            <person name="Dhotre D.P."/>
            <person name="Murrell J.C."/>
            <person name="Shouche Y.S."/>
        </authorList>
    </citation>
    <scope>NUCLEOTIDE SEQUENCE [LARGE SCALE GENOMIC DNA]</scope>
    <source>
        <strain evidence="6 7">MPL</strain>
    </source>
</reference>
<dbReference type="Gene3D" id="2.30.30.180">
    <property type="entry name" value="Ribosome maturation factor RimP, C-terminal domain"/>
    <property type="match status" value="1"/>
</dbReference>
<evidence type="ECO:0000256" key="2">
    <source>
        <dbReference type="ARBA" id="ARBA00022517"/>
    </source>
</evidence>
<dbReference type="InterPro" id="IPR035956">
    <property type="entry name" value="RimP_N_sf"/>
</dbReference>
<evidence type="ECO:0000313" key="6">
    <source>
        <dbReference type="EMBL" id="EMR13026.1"/>
    </source>
</evidence>
<dbReference type="NCBIfam" id="NF000927">
    <property type="entry name" value="PRK00092.1-1"/>
    <property type="match status" value="1"/>
</dbReference>
<dbReference type="InterPro" id="IPR028998">
    <property type="entry name" value="RimP_C"/>
</dbReference>
<dbReference type="InterPro" id="IPR028989">
    <property type="entry name" value="RimP_N"/>
</dbReference>
<keyword evidence="2 3" id="KW-0690">Ribosome biogenesis</keyword>
<dbReference type="STRING" id="1286106.MPL1_06869"/>
<dbReference type="Pfam" id="PF02576">
    <property type="entry name" value="RimP_N"/>
    <property type="match status" value="1"/>
</dbReference>
<dbReference type="HAMAP" id="MF_01077">
    <property type="entry name" value="RimP"/>
    <property type="match status" value="1"/>
</dbReference>
<dbReference type="FunFam" id="3.30.300.70:FF:000001">
    <property type="entry name" value="Ribosome maturation factor RimP"/>
    <property type="match status" value="1"/>
</dbReference>
<dbReference type="InterPro" id="IPR003728">
    <property type="entry name" value="Ribosome_maturation_RimP"/>
</dbReference>
<dbReference type="EMBL" id="APHR01000035">
    <property type="protein sequence ID" value="EMR13026.1"/>
    <property type="molecule type" value="Genomic_DNA"/>
</dbReference>
<evidence type="ECO:0000256" key="1">
    <source>
        <dbReference type="ARBA" id="ARBA00022490"/>
    </source>
</evidence>
<dbReference type="PANTHER" id="PTHR33867:SF1">
    <property type="entry name" value="RIBOSOME MATURATION FACTOR RIMP"/>
    <property type="match status" value="1"/>
</dbReference>
<organism evidence="6 7">
    <name type="scientific">Methylophaga lonarensis MPL</name>
    <dbReference type="NCBI Taxonomy" id="1286106"/>
    <lineage>
        <taxon>Bacteria</taxon>
        <taxon>Pseudomonadati</taxon>
        <taxon>Pseudomonadota</taxon>
        <taxon>Gammaproteobacteria</taxon>
        <taxon>Thiotrichales</taxon>
        <taxon>Piscirickettsiaceae</taxon>
        <taxon>Methylophaga</taxon>
    </lineage>
</organism>
<gene>
    <name evidence="3" type="primary">rimP</name>
    <name evidence="6" type="ORF">MPL1_06869</name>
</gene>
<dbReference type="Gene3D" id="3.30.300.70">
    <property type="entry name" value="RimP-like superfamily, N-terminal"/>
    <property type="match status" value="1"/>
</dbReference>
<dbReference type="AlphaFoldDB" id="M7P0M3"/>
<dbReference type="PANTHER" id="PTHR33867">
    <property type="entry name" value="RIBOSOME MATURATION FACTOR RIMP"/>
    <property type="match status" value="1"/>
</dbReference>
<proteinExistence type="inferred from homology"/>
<name>M7P0M3_9GAMM</name>
<dbReference type="GO" id="GO:0005829">
    <property type="term" value="C:cytosol"/>
    <property type="evidence" value="ECO:0007669"/>
    <property type="project" value="TreeGrafter"/>
</dbReference>
<evidence type="ECO:0000259" key="4">
    <source>
        <dbReference type="Pfam" id="PF02576"/>
    </source>
</evidence>
<evidence type="ECO:0000259" key="5">
    <source>
        <dbReference type="Pfam" id="PF17384"/>
    </source>
</evidence>
<evidence type="ECO:0000256" key="3">
    <source>
        <dbReference type="HAMAP-Rule" id="MF_01077"/>
    </source>
</evidence>
<dbReference type="Pfam" id="PF17384">
    <property type="entry name" value="DUF150_C"/>
    <property type="match status" value="1"/>
</dbReference>
<dbReference type="SUPFAM" id="SSF75420">
    <property type="entry name" value="YhbC-like, N-terminal domain"/>
    <property type="match status" value="1"/>
</dbReference>
<dbReference type="GO" id="GO:0006412">
    <property type="term" value="P:translation"/>
    <property type="evidence" value="ECO:0007669"/>
    <property type="project" value="TreeGrafter"/>
</dbReference>
<feature type="domain" description="Ribosome maturation factor RimP N-terminal" evidence="4">
    <location>
        <begin position="24"/>
        <end position="96"/>
    </location>
</feature>
<protein>
    <recommendedName>
        <fullName evidence="3">Ribosome maturation factor RimP</fullName>
    </recommendedName>
</protein>
<keyword evidence="7" id="KW-1185">Reference proteome</keyword>
<feature type="domain" description="Ribosome maturation factor RimP C-terminal" evidence="5">
    <location>
        <begin position="99"/>
        <end position="161"/>
    </location>
</feature>
<sequence length="162" mass="18098">MGRWPFFFYVLAMLMAVTDQIEQLIEAPIESLGYELVGVEYIQGGQSPVLRVYIDSSQGISIEDCERVSHQVSGVLDVEDPIKQAYALEISSPGFDRPLFKARDFERFVGAEARITMKLPVQGRRNFRGILQGFSDGEILIEVDGEVYALPLGRLAKARLVA</sequence>
<accession>M7P0M3</accession>
<dbReference type="InterPro" id="IPR036847">
    <property type="entry name" value="RimP_C_sf"/>
</dbReference>
<comment type="similarity">
    <text evidence="3">Belongs to the RimP family.</text>
</comment>
<dbReference type="SUPFAM" id="SSF74942">
    <property type="entry name" value="YhbC-like, C-terminal domain"/>
    <property type="match status" value="1"/>
</dbReference>
<dbReference type="eggNOG" id="COG0779">
    <property type="taxonomic scope" value="Bacteria"/>
</dbReference>
<comment type="caution">
    <text evidence="6">The sequence shown here is derived from an EMBL/GenBank/DDBJ whole genome shotgun (WGS) entry which is preliminary data.</text>
</comment>
<dbReference type="CDD" id="cd01734">
    <property type="entry name" value="YlxS_C"/>
    <property type="match status" value="1"/>
</dbReference>
<evidence type="ECO:0000313" key="7">
    <source>
        <dbReference type="Proteomes" id="UP000012019"/>
    </source>
</evidence>
<keyword evidence="1 3" id="KW-0963">Cytoplasm</keyword>
<dbReference type="Proteomes" id="UP000012019">
    <property type="component" value="Unassembled WGS sequence"/>
</dbReference>